<name>A0A0G4HNC2_9ALVE</name>
<dbReference type="AlphaFoldDB" id="A0A0G4HNC2"/>
<gene>
    <name evidence="2" type="ORF">Cvel_29432</name>
</gene>
<accession>A0A0G4HNC2</accession>
<reference evidence="2" key="1">
    <citation type="submission" date="2014-11" db="EMBL/GenBank/DDBJ databases">
        <authorList>
            <person name="Otto D Thomas"/>
            <person name="Naeem Raeece"/>
        </authorList>
    </citation>
    <scope>NUCLEOTIDE SEQUENCE</scope>
</reference>
<dbReference type="EMBL" id="CDMZ01003251">
    <property type="protein sequence ID" value="CEM45703.1"/>
    <property type="molecule type" value="Genomic_DNA"/>
</dbReference>
<feature type="region of interest" description="Disordered" evidence="1">
    <location>
        <begin position="22"/>
        <end position="64"/>
    </location>
</feature>
<organism evidence="2">
    <name type="scientific">Chromera velia CCMP2878</name>
    <dbReference type="NCBI Taxonomy" id="1169474"/>
    <lineage>
        <taxon>Eukaryota</taxon>
        <taxon>Sar</taxon>
        <taxon>Alveolata</taxon>
        <taxon>Colpodellida</taxon>
        <taxon>Chromeraceae</taxon>
        <taxon>Chromera</taxon>
    </lineage>
</organism>
<evidence type="ECO:0000313" key="2">
    <source>
        <dbReference type="EMBL" id="CEM45703.1"/>
    </source>
</evidence>
<evidence type="ECO:0000256" key="1">
    <source>
        <dbReference type="SAM" id="MobiDB-lite"/>
    </source>
</evidence>
<feature type="compositionally biased region" description="Polar residues" evidence="1">
    <location>
        <begin position="22"/>
        <end position="58"/>
    </location>
</feature>
<protein>
    <submittedName>
        <fullName evidence="2">Uncharacterized protein</fullName>
    </submittedName>
</protein>
<dbReference type="VEuPathDB" id="CryptoDB:Cvel_29432"/>
<sequence length="125" mass="13654">MSSEGSDVLSVFPSSGVTTETALSNDSVSVPAQDAQPNSSLGVWTQSEVASRQGQTGDDLSHSDCGRSVPSLRLFCPQTHVTETSPEGCSFCFGVWEGWGLVLWQRGWEAEWQRGRDRKGRAERF</sequence>
<proteinExistence type="predicted"/>